<evidence type="ECO:0000256" key="7">
    <source>
        <dbReference type="HAMAP-Rule" id="MF_00639"/>
    </source>
</evidence>
<keyword evidence="7 8" id="KW-0132">Cell division</keyword>
<dbReference type="NCBIfam" id="TIGR01087">
    <property type="entry name" value="murD"/>
    <property type="match status" value="1"/>
</dbReference>
<dbReference type="SUPFAM" id="SSF53623">
    <property type="entry name" value="MurD-like peptide ligases, catalytic domain"/>
    <property type="match status" value="1"/>
</dbReference>
<sequence>MTTERTAGRIANLVVGLGITGRAVAAALRHRGEDVVAIEDRPTDAVRDAADELGVTLVPAPDPSDVRDLVARADRLLPSPGVPDRHPAMVVARSLGTPIRSELDLAGEWDDRPRIAVTGTNGKTTVTTLVTDMLTASGRRAVAAGNTDVPLVEAIDDPSIDVFVVEASSFRIAHSHRFAPAVATWLNFAPDHLDVHASLEAYEAAKAQLLRDQSADDVAVLNADDPVVMAHAGPARRVTFSPTQGDYRVVDGWLVADDGERIVAVDELPRRQPHDIANALAAAATARAAGASTAAVADVLRAFTGLPHRVAPVGELDGVRYVDDSKATVPQAAVAAISGFDAVVLIAGGKGKGLDPSPLASLPERLRAVVAIGESAPALEALFRGAGVAVTTASSMAEAVAAARAAARPGDVVLLSPGGASQDWYANYGERGDDFARLVRSMIEEASA</sequence>
<keyword evidence="7 8" id="KW-0133">Cell shape</keyword>
<dbReference type="AlphaFoldDB" id="A0A5Q2RFC9"/>
<dbReference type="GO" id="GO:0009252">
    <property type="term" value="P:peptidoglycan biosynthetic process"/>
    <property type="evidence" value="ECO:0007669"/>
    <property type="project" value="UniProtKB-UniRule"/>
</dbReference>
<dbReference type="GO" id="GO:0008764">
    <property type="term" value="F:UDP-N-acetylmuramoylalanine-D-glutamate ligase activity"/>
    <property type="evidence" value="ECO:0007669"/>
    <property type="project" value="UniProtKB-UniRule"/>
</dbReference>
<gene>
    <name evidence="7 11" type="primary">murD</name>
    <name evidence="11" type="ORF">GH723_10830</name>
</gene>
<evidence type="ECO:0000256" key="4">
    <source>
        <dbReference type="ARBA" id="ARBA00022598"/>
    </source>
</evidence>
<comment type="pathway">
    <text evidence="2 7 8">Cell wall biogenesis; peptidoglycan biosynthesis.</text>
</comment>
<evidence type="ECO:0000259" key="9">
    <source>
        <dbReference type="Pfam" id="PF02875"/>
    </source>
</evidence>
<evidence type="ECO:0000256" key="3">
    <source>
        <dbReference type="ARBA" id="ARBA00022490"/>
    </source>
</evidence>
<evidence type="ECO:0000313" key="11">
    <source>
        <dbReference type="EMBL" id="QGG95548.1"/>
    </source>
</evidence>
<dbReference type="InterPro" id="IPR004101">
    <property type="entry name" value="Mur_ligase_C"/>
</dbReference>
<keyword evidence="7 8" id="KW-0573">Peptidoglycan synthesis</keyword>
<keyword evidence="5 7" id="KW-0547">Nucleotide-binding</keyword>
<comment type="catalytic activity">
    <reaction evidence="7 8">
        <text>UDP-N-acetyl-alpha-D-muramoyl-L-alanine + D-glutamate + ATP = UDP-N-acetyl-alpha-D-muramoyl-L-alanyl-D-glutamate + ADP + phosphate + H(+)</text>
        <dbReference type="Rhea" id="RHEA:16429"/>
        <dbReference type="ChEBI" id="CHEBI:15378"/>
        <dbReference type="ChEBI" id="CHEBI:29986"/>
        <dbReference type="ChEBI" id="CHEBI:30616"/>
        <dbReference type="ChEBI" id="CHEBI:43474"/>
        <dbReference type="ChEBI" id="CHEBI:83898"/>
        <dbReference type="ChEBI" id="CHEBI:83900"/>
        <dbReference type="ChEBI" id="CHEBI:456216"/>
        <dbReference type="EC" id="6.3.2.9"/>
    </reaction>
</comment>
<dbReference type="HAMAP" id="MF_00639">
    <property type="entry name" value="MurD"/>
    <property type="match status" value="1"/>
</dbReference>
<organism evidence="11 12">
    <name type="scientific">Actinomarinicola tropica</name>
    <dbReference type="NCBI Taxonomy" id="2789776"/>
    <lineage>
        <taxon>Bacteria</taxon>
        <taxon>Bacillati</taxon>
        <taxon>Actinomycetota</taxon>
        <taxon>Acidimicrobiia</taxon>
        <taxon>Acidimicrobiales</taxon>
        <taxon>Iamiaceae</taxon>
        <taxon>Actinomarinicola</taxon>
    </lineage>
</organism>
<keyword evidence="12" id="KW-1185">Reference proteome</keyword>
<dbReference type="SUPFAM" id="SSF51984">
    <property type="entry name" value="MurCD N-terminal domain"/>
    <property type="match status" value="1"/>
</dbReference>
<comment type="similarity">
    <text evidence="7">Belongs to the MurCDEF family.</text>
</comment>
<evidence type="ECO:0000256" key="5">
    <source>
        <dbReference type="ARBA" id="ARBA00022741"/>
    </source>
</evidence>
<evidence type="ECO:0000259" key="10">
    <source>
        <dbReference type="Pfam" id="PF08245"/>
    </source>
</evidence>
<dbReference type="RefSeq" id="WP_153759655.1">
    <property type="nucleotide sequence ID" value="NZ_CP045851.1"/>
</dbReference>
<dbReference type="EC" id="6.3.2.9" evidence="7 8"/>
<dbReference type="GO" id="GO:0005524">
    <property type="term" value="F:ATP binding"/>
    <property type="evidence" value="ECO:0007669"/>
    <property type="project" value="UniProtKB-UniRule"/>
</dbReference>
<keyword evidence="7 8" id="KW-0131">Cell cycle</keyword>
<dbReference type="InterPro" id="IPR005762">
    <property type="entry name" value="MurD"/>
</dbReference>
<feature type="binding site" evidence="7">
    <location>
        <begin position="119"/>
        <end position="125"/>
    </location>
    <ligand>
        <name>ATP</name>
        <dbReference type="ChEBI" id="CHEBI:30616"/>
    </ligand>
</feature>
<dbReference type="InterPro" id="IPR036615">
    <property type="entry name" value="Mur_ligase_C_dom_sf"/>
</dbReference>
<dbReference type="Pfam" id="PF08245">
    <property type="entry name" value="Mur_ligase_M"/>
    <property type="match status" value="1"/>
</dbReference>
<evidence type="ECO:0000256" key="6">
    <source>
        <dbReference type="ARBA" id="ARBA00022840"/>
    </source>
</evidence>
<dbReference type="PANTHER" id="PTHR43692">
    <property type="entry name" value="UDP-N-ACETYLMURAMOYLALANINE--D-GLUTAMATE LIGASE"/>
    <property type="match status" value="1"/>
</dbReference>
<dbReference type="PANTHER" id="PTHR43692:SF1">
    <property type="entry name" value="UDP-N-ACETYLMURAMOYLALANINE--D-GLUTAMATE LIGASE"/>
    <property type="match status" value="1"/>
</dbReference>
<dbReference type="GO" id="GO:0051301">
    <property type="term" value="P:cell division"/>
    <property type="evidence" value="ECO:0007669"/>
    <property type="project" value="UniProtKB-KW"/>
</dbReference>
<dbReference type="Gene3D" id="3.40.50.720">
    <property type="entry name" value="NAD(P)-binding Rossmann-like Domain"/>
    <property type="match status" value="1"/>
</dbReference>
<dbReference type="Gene3D" id="3.40.1190.10">
    <property type="entry name" value="Mur-like, catalytic domain"/>
    <property type="match status" value="1"/>
</dbReference>
<dbReference type="Proteomes" id="UP000334019">
    <property type="component" value="Chromosome"/>
</dbReference>
<dbReference type="InterPro" id="IPR036565">
    <property type="entry name" value="Mur-like_cat_sf"/>
</dbReference>
<dbReference type="KEGG" id="atq:GH723_10830"/>
<keyword evidence="3 7" id="KW-0963">Cytoplasm</keyword>
<dbReference type="GO" id="GO:0008360">
    <property type="term" value="P:regulation of cell shape"/>
    <property type="evidence" value="ECO:0007669"/>
    <property type="project" value="UniProtKB-KW"/>
</dbReference>
<dbReference type="InterPro" id="IPR013221">
    <property type="entry name" value="Mur_ligase_cen"/>
</dbReference>
<dbReference type="GO" id="GO:0005737">
    <property type="term" value="C:cytoplasm"/>
    <property type="evidence" value="ECO:0007669"/>
    <property type="project" value="UniProtKB-SubCell"/>
</dbReference>
<dbReference type="Pfam" id="PF02875">
    <property type="entry name" value="Mur_ligase_C"/>
    <property type="match status" value="1"/>
</dbReference>
<keyword evidence="6 7" id="KW-0067">ATP-binding</keyword>
<dbReference type="UniPathway" id="UPA00219"/>
<feature type="domain" description="Mur ligase C-terminal" evidence="9">
    <location>
        <begin position="308"/>
        <end position="417"/>
    </location>
</feature>
<keyword evidence="4 7" id="KW-0436">Ligase</keyword>
<reference evidence="11 12" key="1">
    <citation type="submission" date="2019-11" db="EMBL/GenBank/DDBJ databases">
        <authorList>
            <person name="He Y."/>
        </authorList>
    </citation>
    <scope>NUCLEOTIDE SEQUENCE [LARGE SCALE GENOMIC DNA]</scope>
    <source>
        <strain evidence="11 12">SCSIO 58843</strain>
    </source>
</reference>
<evidence type="ECO:0000256" key="1">
    <source>
        <dbReference type="ARBA" id="ARBA00004496"/>
    </source>
</evidence>
<name>A0A5Q2RFC9_9ACTN</name>
<dbReference type="SUPFAM" id="SSF53244">
    <property type="entry name" value="MurD-like peptide ligases, peptide-binding domain"/>
    <property type="match status" value="1"/>
</dbReference>
<evidence type="ECO:0000256" key="8">
    <source>
        <dbReference type="RuleBase" id="RU003664"/>
    </source>
</evidence>
<proteinExistence type="inferred from homology"/>
<protein>
    <recommendedName>
        <fullName evidence="7 8">UDP-N-acetylmuramoylalanine--D-glutamate ligase</fullName>
        <ecNumber evidence="7 8">6.3.2.9</ecNumber>
    </recommendedName>
    <alternativeName>
        <fullName evidence="7">D-glutamic acid-adding enzyme</fullName>
    </alternativeName>
    <alternativeName>
        <fullName evidence="7">UDP-N-acetylmuramoyl-L-alanyl-D-glutamate synthetase</fullName>
    </alternativeName>
</protein>
<feature type="domain" description="Mur ligase central" evidence="10">
    <location>
        <begin position="117"/>
        <end position="285"/>
    </location>
</feature>
<comment type="subcellular location">
    <subcellularLocation>
        <location evidence="1 7 8">Cytoplasm</location>
    </subcellularLocation>
</comment>
<accession>A0A5Q2RFC9</accession>
<dbReference type="EMBL" id="CP045851">
    <property type="protein sequence ID" value="QGG95548.1"/>
    <property type="molecule type" value="Genomic_DNA"/>
</dbReference>
<evidence type="ECO:0000256" key="2">
    <source>
        <dbReference type="ARBA" id="ARBA00004752"/>
    </source>
</evidence>
<keyword evidence="7 8" id="KW-0961">Cell wall biogenesis/degradation</keyword>
<evidence type="ECO:0000313" key="12">
    <source>
        <dbReference type="Proteomes" id="UP000334019"/>
    </source>
</evidence>
<dbReference type="GO" id="GO:0071555">
    <property type="term" value="P:cell wall organization"/>
    <property type="evidence" value="ECO:0007669"/>
    <property type="project" value="UniProtKB-KW"/>
</dbReference>
<comment type="function">
    <text evidence="7 8">Cell wall formation. Catalyzes the addition of glutamate to the nucleotide precursor UDP-N-acetylmuramoyl-L-alanine (UMA).</text>
</comment>
<dbReference type="Gene3D" id="3.90.190.20">
    <property type="entry name" value="Mur ligase, C-terminal domain"/>
    <property type="match status" value="1"/>
</dbReference>